<evidence type="ECO:0000256" key="1">
    <source>
        <dbReference type="ARBA" id="ARBA00021292"/>
    </source>
</evidence>
<protein>
    <recommendedName>
        <fullName evidence="1">D-inositol 3-phosphate glycosyltransferase</fullName>
    </recommendedName>
</protein>
<dbReference type="PANTHER" id="PTHR12526:SF630">
    <property type="entry name" value="GLYCOSYLTRANSFERASE"/>
    <property type="match status" value="1"/>
</dbReference>
<dbReference type="SUPFAM" id="SSF53756">
    <property type="entry name" value="UDP-Glycosyltransferase/glycogen phosphorylase"/>
    <property type="match status" value="1"/>
</dbReference>
<keyword evidence="5" id="KW-1185">Reference proteome</keyword>
<evidence type="ECO:0000259" key="3">
    <source>
        <dbReference type="Pfam" id="PF00534"/>
    </source>
</evidence>
<reference evidence="4 5" key="1">
    <citation type="submission" date="2022-05" db="EMBL/GenBank/DDBJ databases">
        <authorList>
            <person name="Zhou X."/>
            <person name="Li K."/>
            <person name="Man Y."/>
        </authorList>
    </citation>
    <scope>NUCLEOTIDE SEQUENCE [LARGE SCALE GENOMIC DNA]</scope>
    <source>
        <strain evidence="4 5">MS405</strain>
    </source>
</reference>
<evidence type="ECO:0000313" key="5">
    <source>
        <dbReference type="Proteomes" id="UP000829992"/>
    </source>
</evidence>
<evidence type="ECO:0000256" key="2">
    <source>
        <dbReference type="ARBA" id="ARBA00022679"/>
    </source>
</evidence>
<dbReference type="Gene3D" id="3.40.50.2000">
    <property type="entry name" value="Glycogen Phosphorylase B"/>
    <property type="match status" value="2"/>
</dbReference>
<keyword evidence="4" id="KW-0328">Glycosyltransferase</keyword>
<dbReference type="PANTHER" id="PTHR12526">
    <property type="entry name" value="GLYCOSYLTRANSFERASE"/>
    <property type="match status" value="1"/>
</dbReference>
<gene>
    <name evidence="4" type="ORF">M4V62_25800</name>
</gene>
<dbReference type="Proteomes" id="UP000829992">
    <property type="component" value="Chromosome"/>
</dbReference>
<dbReference type="GO" id="GO:0016757">
    <property type="term" value="F:glycosyltransferase activity"/>
    <property type="evidence" value="ECO:0007669"/>
    <property type="project" value="UniProtKB-KW"/>
</dbReference>
<organism evidence="4 5">
    <name type="scientific">Streptomyces durmitorensis</name>
    <dbReference type="NCBI Taxonomy" id="319947"/>
    <lineage>
        <taxon>Bacteria</taxon>
        <taxon>Bacillati</taxon>
        <taxon>Actinomycetota</taxon>
        <taxon>Actinomycetes</taxon>
        <taxon>Kitasatosporales</taxon>
        <taxon>Streptomycetaceae</taxon>
        <taxon>Streptomyces</taxon>
    </lineage>
</organism>
<accession>A0ABY4PZ52</accession>
<sequence length="394" mass="43722">MTTTLATTTKLATATKSRDLFLVANTVDELGGVTAWAHQMARLFQGNGHRVHVIGVHEAELKLVLPDDLGYPVTSLYREHPQTPRPARGLGRLNVVARRRESARVAAKRRTVDRLSELFRAARPGAVAIVTQVWPMEWIREADTAGLRIIGMSHESYAYTRACHRYRAVRRSYPSVDRWLALTQEDADDWIADGMHNVGAMPNALAHLPAVPSPRDRRVVCSIGRLADQKGVDMLVDTWALVAPQRPDWTLRIYGAGADEADLRRQCTRLGLDGSVEWRGRTSDVPGVLAESSLFVQSSRGEGFPLALMEAMASAVPCAAFDCAPGVREIVRHGEDGLLAPAGDIEALADRLLRLTGNPRLRDAMGERARMNVQRFSEARVLSRWEQLFELLER</sequence>
<dbReference type="Pfam" id="PF00534">
    <property type="entry name" value="Glycos_transf_1"/>
    <property type="match status" value="1"/>
</dbReference>
<dbReference type="EMBL" id="CP097289">
    <property type="protein sequence ID" value="UQT58221.1"/>
    <property type="molecule type" value="Genomic_DNA"/>
</dbReference>
<proteinExistence type="predicted"/>
<feature type="domain" description="Glycosyl transferase family 1" evidence="3">
    <location>
        <begin position="212"/>
        <end position="370"/>
    </location>
</feature>
<dbReference type="InterPro" id="IPR001296">
    <property type="entry name" value="Glyco_trans_1"/>
</dbReference>
<name>A0ABY4PZ52_9ACTN</name>
<evidence type="ECO:0000313" key="4">
    <source>
        <dbReference type="EMBL" id="UQT58221.1"/>
    </source>
</evidence>
<dbReference type="RefSeq" id="WP_249589596.1">
    <property type="nucleotide sequence ID" value="NZ_BAAAQL010000047.1"/>
</dbReference>
<keyword evidence="2 4" id="KW-0808">Transferase</keyword>